<reference evidence="2 3" key="1">
    <citation type="submission" date="2024-01" db="EMBL/GenBank/DDBJ databases">
        <title>The genomes of 5 underutilized Papilionoideae crops provide insights into root nodulation and disease resistanc.</title>
        <authorList>
            <person name="Yuan L."/>
        </authorList>
    </citation>
    <scope>NUCLEOTIDE SEQUENCE [LARGE SCALE GENOMIC DNA]</scope>
    <source>
        <strain evidence="2">ZHUSHIDOU_FW_LH</strain>
        <tissue evidence="2">Leaf</tissue>
    </source>
</reference>
<keyword evidence="1" id="KW-0812">Transmembrane</keyword>
<evidence type="ECO:0000256" key="1">
    <source>
        <dbReference type="SAM" id="Phobius"/>
    </source>
</evidence>
<accession>A0AAN9HZW0</accession>
<keyword evidence="1" id="KW-1133">Transmembrane helix</keyword>
<name>A0AAN9HZW0_CROPI</name>
<protein>
    <submittedName>
        <fullName evidence="2">Uncharacterized protein</fullName>
    </submittedName>
</protein>
<comment type="caution">
    <text evidence="2">The sequence shown here is derived from an EMBL/GenBank/DDBJ whole genome shotgun (WGS) entry which is preliminary data.</text>
</comment>
<keyword evidence="3" id="KW-1185">Reference proteome</keyword>
<organism evidence="2 3">
    <name type="scientific">Crotalaria pallida</name>
    <name type="common">Smooth rattlebox</name>
    <name type="synonym">Crotalaria striata</name>
    <dbReference type="NCBI Taxonomy" id="3830"/>
    <lineage>
        <taxon>Eukaryota</taxon>
        <taxon>Viridiplantae</taxon>
        <taxon>Streptophyta</taxon>
        <taxon>Embryophyta</taxon>
        <taxon>Tracheophyta</taxon>
        <taxon>Spermatophyta</taxon>
        <taxon>Magnoliopsida</taxon>
        <taxon>eudicotyledons</taxon>
        <taxon>Gunneridae</taxon>
        <taxon>Pentapetalae</taxon>
        <taxon>rosids</taxon>
        <taxon>fabids</taxon>
        <taxon>Fabales</taxon>
        <taxon>Fabaceae</taxon>
        <taxon>Papilionoideae</taxon>
        <taxon>50 kb inversion clade</taxon>
        <taxon>genistoids sensu lato</taxon>
        <taxon>core genistoids</taxon>
        <taxon>Crotalarieae</taxon>
        <taxon>Crotalaria</taxon>
    </lineage>
</organism>
<feature type="transmembrane region" description="Helical" evidence="1">
    <location>
        <begin position="56"/>
        <end position="82"/>
    </location>
</feature>
<evidence type="ECO:0000313" key="3">
    <source>
        <dbReference type="Proteomes" id="UP001372338"/>
    </source>
</evidence>
<evidence type="ECO:0000313" key="2">
    <source>
        <dbReference type="EMBL" id="KAK7259914.1"/>
    </source>
</evidence>
<dbReference type="Proteomes" id="UP001372338">
    <property type="component" value="Unassembled WGS sequence"/>
</dbReference>
<dbReference type="AlphaFoldDB" id="A0AAN9HZW0"/>
<proteinExistence type="predicted"/>
<gene>
    <name evidence="2" type="ORF">RIF29_25529</name>
</gene>
<sequence length="85" mass="9488">MKEKEKEKGSNSSNSVEERYTIWESVIHLYMFSMTTGSLTTTSFGFLFLVGVFELLLFFNLFGLCQLPTATACCLLLPAAAYPMA</sequence>
<feature type="transmembrane region" description="Helical" evidence="1">
    <location>
        <begin position="29"/>
        <end position="50"/>
    </location>
</feature>
<dbReference type="EMBL" id="JAYWIO010000005">
    <property type="protein sequence ID" value="KAK7259914.1"/>
    <property type="molecule type" value="Genomic_DNA"/>
</dbReference>
<keyword evidence="1" id="KW-0472">Membrane</keyword>